<proteinExistence type="predicted"/>
<dbReference type="Proteomes" id="UP000684084">
    <property type="component" value="Unassembled WGS sequence"/>
</dbReference>
<evidence type="ECO:0000313" key="1">
    <source>
        <dbReference type="EMBL" id="CAB5394750.1"/>
    </source>
</evidence>
<organism evidence="1 2">
    <name type="scientific">Rhizophagus irregularis</name>
    <dbReference type="NCBI Taxonomy" id="588596"/>
    <lineage>
        <taxon>Eukaryota</taxon>
        <taxon>Fungi</taxon>
        <taxon>Fungi incertae sedis</taxon>
        <taxon>Mucoromycota</taxon>
        <taxon>Glomeromycotina</taxon>
        <taxon>Glomeromycetes</taxon>
        <taxon>Glomerales</taxon>
        <taxon>Glomeraceae</taxon>
        <taxon>Rhizophagus</taxon>
    </lineage>
</organism>
<comment type="caution">
    <text evidence="1">The sequence shown here is derived from an EMBL/GenBank/DDBJ whole genome shotgun (WGS) entry which is preliminary data.</text>
</comment>
<dbReference type="EMBL" id="CAGKOT010000091">
    <property type="protein sequence ID" value="CAB5394750.1"/>
    <property type="molecule type" value="Genomic_DNA"/>
</dbReference>
<accession>A0A916EJ12</accession>
<protein>
    <submittedName>
        <fullName evidence="1">Uncharacterized protein</fullName>
    </submittedName>
</protein>
<sequence>MKERSNNITNPSCRTMISVEKLALVHNMDPRNVGAMNISTNLPRLIWLIQNELKVLIRLGGVEQLRIHVRNLNALSQNSNVELYE</sequence>
<gene>
    <name evidence="1" type="ORF">CHRIB12_LOCUS23479</name>
</gene>
<evidence type="ECO:0000313" key="2">
    <source>
        <dbReference type="Proteomes" id="UP000684084"/>
    </source>
</evidence>
<dbReference type="AlphaFoldDB" id="A0A916EJ12"/>
<name>A0A916EJ12_9GLOM</name>
<dbReference type="OrthoDB" id="2316895at2759"/>
<reference evidence="1" key="1">
    <citation type="submission" date="2020-05" db="EMBL/GenBank/DDBJ databases">
        <authorList>
            <person name="Rincon C."/>
            <person name="Sanders R I."/>
            <person name="Robbins C."/>
            <person name="Chaturvedi A."/>
        </authorList>
    </citation>
    <scope>NUCLEOTIDE SEQUENCE</scope>
    <source>
        <strain evidence="1">CHB12</strain>
    </source>
</reference>